<sequence length="92" mass="10176">LILKAHIEGHGPSCRTVYLFNFAQGVGGSHSKTTEQEWTESGQTATSTCEMGPAAPHLALDDHWGWWNWCKLTRLGVYLASCIVDLFGSHFL</sequence>
<gene>
    <name evidence="1" type="ORF">CERSUDRAFT_45511</name>
</gene>
<dbReference type="Pfam" id="PF18758">
    <property type="entry name" value="KDZ"/>
    <property type="match status" value="1"/>
</dbReference>
<evidence type="ECO:0000313" key="2">
    <source>
        <dbReference type="Proteomes" id="UP000016930"/>
    </source>
</evidence>
<name>M2RME5_CERS8</name>
<dbReference type="STRING" id="914234.M2RME5"/>
<dbReference type="Proteomes" id="UP000016930">
    <property type="component" value="Unassembled WGS sequence"/>
</dbReference>
<dbReference type="OrthoDB" id="3257768at2759"/>
<organism evidence="1 2">
    <name type="scientific">Ceriporiopsis subvermispora (strain B)</name>
    <name type="common">White-rot fungus</name>
    <name type="synonym">Gelatoporia subvermispora</name>
    <dbReference type="NCBI Taxonomy" id="914234"/>
    <lineage>
        <taxon>Eukaryota</taxon>
        <taxon>Fungi</taxon>
        <taxon>Dikarya</taxon>
        <taxon>Basidiomycota</taxon>
        <taxon>Agaricomycotina</taxon>
        <taxon>Agaricomycetes</taxon>
        <taxon>Polyporales</taxon>
        <taxon>Gelatoporiaceae</taxon>
        <taxon>Gelatoporia</taxon>
    </lineage>
</organism>
<proteinExistence type="predicted"/>
<dbReference type="AlphaFoldDB" id="M2RME5"/>
<dbReference type="InterPro" id="IPR040521">
    <property type="entry name" value="KDZ"/>
</dbReference>
<protein>
    <submittedName>
        <fullName evidence="1">Uncharacterized protein</fullName>
    </submittedName>
</protein>
<feature type="non-terminal residue" evidence="1">
    <location>
        <position position="1"/>
    </location>
</feature>
<dbReference type="HOGENOM" id="CLU_003703_10_0_1"/>
<dbReference type="EMBL" id="KB445793">
    <property type="protein sequence ID" value="EMD40011.1"/>
    <property type="molecule type" value="Genomic_DNA"/>
</dbReference>
<accession>M2RME5</accession>
<reference evidence="1 2" key="1">
    <citation type="journal article" date="2012" name="Proc. Natl. Acad. Sci. U.S.A.">
        <title>Comparative genomics of Ceriporiopsis subvermispora and Phanerochaete chrysosporium provide insight into selective ligninolysis.</title>
        <authorList>
            <person name="Fernandez-Fueyo E."/>
            <person name="Ruiz-Duenas F.J."/>
            <person name="Ferreira P."/>
            <person name="Floudas D."/>
            <person name="Hibbett D.S."/>
            <person name="Canessa P."/>
            <person name="Larrondo L.F."/>
            <person name="James T.Y."/>
            <person name="Seelenfreund D."/>
            <person name="Lobos S."/>
            <person name="Polanco R."/>
            <person name="Tello M."/>
            <person name="Honda Y."/>
            <person name="Watanabe T."/>
            <person name="Watanabe T."/>
            <person name="Ryu J.S."/>
            <person name="Kubicek C.P."/>
            <person name="Schmoll M."/>
            <person name="Gaskell J."/>
            <person name="Hammel K.E."/>
            <person name="St John F.J."/>
            <person name="Vanden Wymelenberg A."/>
            <person name="Sabat G."/>
            <person name="Splinter BonDurant S."/>
            <person name="Syed K."/>
            <person name="Yadav J.S."/>
            <person name="Doddapaneni H."/>
            <person name="Subramanian V."/>
            <person name="Lavin J.L."/>
            <person name="Oguiza J.A."/>
            <person name="Perez G."/>
            <person name="Pisabarro A.G."/>
            <person name="Ramirez L."/>
            <person name="Santoyo F."/>
            <person name="Master E."/>
            <person name="Coutinho P.M."/>
            <person name="Henrissat B."/>
            <person name="Lombard V."/>
            <person name="Magnuson J.K."/>
            <person name="Kuees U."/>
            <person name="Hori C."/>
            <person name="Igarashi K."/>
            <person name="Samejima M."/>
            <person name="Held B.W."/>
            <person name="Barry K.W."/>
            <person name="LaButti K.M."/>
            <person name="Lapidus A."/>
            <person name="Lindquist E.A."/>
            <person name="Lucas S.M."/>
            <person name="Riley R."/>
            <person name="Salamov A.A."/>
            <person name="Hoffmeister D."/>
            <person name="Schwenk D."/>
            <person name="Hadar Y."/>
            <person name="Yarden O."/>
            <person name="de Vries R.P."/>
            <person name="Wiebenga A."/>
            <person name="Stenlid J."/>
            <person name="Eastwood D."/>
            <person name="Grigoriev I.V."/>
            <person name="Berka R.M."/>
            <person name="Blanchette R.A."/>
            <person name="Kersten P."/>
            <person name="Martinez A.T."/>
            <person name="Vicuna R."/>
            <person name="Cullen D."/>
        </authorList>
    </citation>
    <scope>NUCLEOTIDE SEQUENCE [LARGE SCALE GENOMIC DNA]</scope>
    <source>
        <strain evidence="1 2">B</strain>
    </source>
</reference>
<evidence type="ECO:0000313" key="1">
    <source>
        <dbReference type="EMBL" id="EMD40011.1"/>
    </source>
</evidence>
<keyword evidence="2" id="KW-1185">Reference proteome</keyword>